<accession>A0ABW2J1P1</accession>
<dbReference type="RefSeq" id="WP_382232004.1">
    <property type="nucleotide sequence ID" value="NZ_JBHTCC010000001.1"/>
</dbReference>
<evidence type="ECO:0000259" key="2">
    <source>
        <dbReference type="Pfam" id="PF16036"/>
    </source>
</evidence>
<reference evidence="4" key="1">
    <citation type="journal article" date="2019" name="Int. J. Syst. Evol. Microbiol.">
        <title>The Global Catalogue of Microorganisms (GCM) 10K type strain sequencing project: providing services to taxonomists for standard genome sequencing and annotation.</title>
        <authorList>
            <consortium name="The Broad Institute Genomics Platform"/>
            <consortium name="The Broad Institute Genome Sequencing Center for Infectious Disease"/>
            <person name="Wu L."/>
            <person name="Ma J."/>
        </authorList>
    </citation>
    <scope>NUCLEOTIDE SEQUENCE [LARGE SCALE GENOMIC DNA]</scope>
    <source>
        <strain evidence="4">CCUG 36956</strain>
    </source>
</reference>
<protein>
    <submittedName>
        <fullName evidence="3">Chalcone isomerase family protein</fullName>
    </submittedName>
</protein>
<keyword evidence="1" id="KW-0732">Signal</keyword>
<keyword evidence="4" id="KW-1185">Reference proteome</keyword>
<dbReference type="InterPro" id="IPR016088">
    <property type="entry name" value="Chalcone_isomerase_3-sand"/>
</dbReference>
<evidence type="ECO:0000256" key="1">
    <source>
        <dbReference type="SAM" id="SignalP"/>
    </source>
</evidence>
<name>A0ABW2J1P1_9BURK</name>
<organism evidence="3 4">
    <name type="scientific">Herminiimonas aquatilis</name>
    <dbReference type="NCBI Taxonomy" id="345342"/>
    <lineage>
        <taxon>Bacteria</taxon>
        <taxon>Pseudomonadati</taxon>
        <taxon>Pseudomonadota</taxon>
        <taxon>Betaproteobacteria</taxon>
        <taxon>Burkholderiales</taxon>
        <taxon>Oxalobacteraceae</taxon>
        <taxon>Herminiimonas</taxon>
    </lineage>
</organism>
<dbReference type="InterPro" id="IPR016087">
    <property type="entry name" value="Chalcone_isomerase"/>
</dbReference>
<dbReference type="Pfam" id="PF16036">
    <property type="entry name" value="Chalcone_3"/>
    <property type="match status" value="1"/>
</dbReference>
<comment type="caution">
    <text evidence="3">The sequence shown here is derived from an EMBL/GenBank/DDBJ whole genome shotgun (WGS) entry which is preliminary data.</text>
</comment>
<dbReference type="GO" id="GO:0016853">
    <property type="term" value="F:isomerase activity"/>
    <property type="evidence" value="ECO:0007669"/>
    <property type="project" value="UniProtKB-KW"/>
</dbReference>
<dbReference type="Gene3D" id="3.50.70.10">
    <property type="match status" value="1"/>
</dbReference>
<keyword evidence="3" id="KW-0413">Isomerase</keyword>
<dbReference type="Proteomes" id="UP001596379">
    <property type="component" value="Unassembled WGS sequence"/>
</dbReference>
<feature type="domain" description="Chalcone isomerase" evidence="2">
    <location>
        <begin position="41"/>
        <end position="178"/>
    </location>
</feature>
<feature type="signal peptide" evidence="1">
    <location>
        <begin position="1"/>
        <end position="22"/>
    </location>
</feature>
<gene>
    <name evidence="3" type="ORF">ACFQO0_00485</name>
</gene>
<proteinExistence type="predicted"/>
<evidence type="ECO:0000313" key="3">
    <source>
        <dbReference type="EMBL" id="MFC7296910.1"/>
    </source>
</evidence>
<evidence type="ECO:0000313" key="4">
    <source>
        <dbReference type="Proteomes" id="UP001596379"/>
    </source>
</evidence>
<feature type="chain" id="PRO_5045771786" evidence="1">
    <location>
        <begin position="23"/>
        <end position="185"/>
    </location>
</feature>
<dbReference type="EMBL" id="JBHTCC010000001">
    <property type="protein sequence ID" value="MFC7296910.1"/>
    <property type="molecule type" value="Genomic_DNA"/>
</dbReference>
<sequence>MKLVKHAIAWLLATAMLHTAVAAEPVPEHIGQEIAQARVAGKGSFRWFGLKIYDAKLWVGDKGYQTHAPATAPLALDLRYARSLQGKKIAEASEDEMRKLNLGSAQQRANWQAAMERIFPDVNEGTHLTGVYLPNQGTRFYLNGKFLGEIMDTSFSHAFFAIWLDPKTTASELRTALLTDAGPRQ</sequence>